<dbReference type="RefSeq" id="WP_071657314.1">
    <property type="nucleotide sequence ID" value="NZ_MLCF01000080.1"/>
</dbReference>
<organism evidence="3 4">
    <name type="scientific">Mangrovactinospora gilvigrisea</name>
    <dbReference type="NCBI Taxonomy" id="1428644"/>
    <lineage>
        <taxon>Bacteria</taxon>
        <taxon>Bacillati</taxon>
        <taxon>Actinomycetota</taxon>
        <taxon>Actinomycetes</taxon>
        <taxon>Kitasatosporales</taxon>
        <taxon>Streptomycetaceae</taxon>
        <taxon>Mangrovactinospora</taxon>
    </lineage>
</organism>
<feature type="compositionally biased region" description="Basic and acidic residues" evidence="2">
    <location>
        <begin position="170"/>
        <end position="183"/>
    </location>
</feature>
<reference evidence="3 4" key="1">
    <citation type="submission" date="2016-10" db="EMBL/GenBank/DDBJ databases">
        <title>Genome sequence of Streptomyces gilvigriseus MUSC 26.</title>
        <authorList>
            <person name="Lee L.-H."/>
            <person name="Ser H.-L."/>
        </authorList>
    </citation>
    <scope>NUCLEOTIDE SEQUENCE [LARGE SCALE GENOMIC DNA]</scope>
    <source>
        <strain evidence="3 4">MUSC 26</strain>
    </source>
</reference>
<gene>
    <name evidence="3" type="ORF">BIV57_14725</name>
</gene>
<evidence type="ECO:0000313" key="4">
    <source>
        <dbReference type="Proteomes" id="UP000243342"/>
    </source>
</evidence>
<sequence>MDSAERRIDEAIGLINGARSLPMSSSCVVNRTELIRMLEEAKAALPEQLATARAVVEERDALVAEGRKEAERIAARAKKERAVLVSETEVAREARRESDAVLAKARRDAEETRRKADDYVDLKLATFEVVLGKTLEAVGRGREKLMGRRPIAELGGEAPEGAAELPGPRPAERAGKDAGKGEDGGAGEAADVPEVDVSGFFDTSVIDADRLRTLNDPD</sequence>
<evidence type="ECO:0000313" key="3">
    <source>
        <dbReference type="EMBL" id="OIV36709.1"/>
    </source>
</evidence>
<protein>
    <recommendedName>
        <fullName evidence="5">Cell division initiation protein</fullName>
    </recommendedName>
</protein>
<evidence type="ECO:0000256" key="2">
    <source>
        <dbReference type="SAM" id="MobiDB-lite"/>
    </source>
</evidence>
<evidence type="ECO:0008006" key="5">
    <source>
        <dbReference type="Google" id="ProtNLM"/>
    </source>
</evidence>
<dbReference type="EMBL" id="MLCF01000080">
    <property type="protein sequence ID" value="OIV36709.1"/>
    <property type="molecule type" value="Genomic_DNA"/>
</dbReference>
<dbReference type="OrthoDB" id="3291843at2"/>
<accession>A0A1J7BDQ0</accession>
<evidence type="ECO:0000256" key="1">
    <source>
        <dbReference type="SAM" id="Coils"/>
    </source>
</evidence>
<feature type="compositionally biased region" description="Low complexity" evidence="2">
    <location>
        <begin position="152"/>
        <end position="166"/>
    </location>
</feature>
<keyword evidence="4" id="KW-1185">Reference proteome</keyword>
<name>A0A1J7BDQ0_9ACTN</name>
<comment type="caution">
    <text evidence="3">The sequence shown here is derived from an EMBL/GenBank/DDBJ whole genome shotgun (WGS) entry which is preliminary data.</text>
</comment>
<proteinExistence type="predicted"/>
<feature type="coiled-coil region" evidence="1">
    <location>
        <begin position="67"/>
        <end position="122"/>
    </location>
</feature>
<dbReference type="AlphaFoldDB" id="A0A1J7BDQ0"/>
<keyword evidence="1" id="KW-0175">Coiled coil</keyword>
<dbReference type="Proteomes" id="UP000243342">
    <property type="component" value="Unassembled WGS sequence"/>
</dbReference>
<dbReference type="STRING" id="1428644.BIV57_14725"/>
<feature type="region of interest" description="Disordered" evidence="2">
    <location>
        <begin position="150"/>
        <end position="195"/>
    </location>
</feature>